<comment type="similarity">
    <text evidence="1">Belongs to the MAP65/ASE1 family.</text>
</comment>
<dbReference type="GO" id="GO:0005874">
    <property type="term" value="C:microtubule"/>
    <property type="evidence" value="ECO:0007669"/>
    <property type="project" value="UniProtKB-KW"/>
</dbReference>
<keyword evidence="2" id="KW-0493">Microtubule</keyword>
<dbReference type="PANTHER" id="PTHR19321:SF13">
    <property type="entry name" value="OS02G0126300 PROTEIN"/>
    <property type="match status" value="1"/>
</dbReference>
<sequence length="302" mass="34216">MLLITEREEGFSYKYGDRTLQPITARLSHATVERKRNVSLLQLWEAGGGKRMAEQAREELDLSPQMKNLDEESVNRLNMSIEILKSTKRTRFMQVKEYGDKLIELISVVNTHAELDIVDVIGLIDASSVEDVIEKRALSPSLLSKVKAEVSRLEQVKAKDLESKILRKKDKIRALMRKTHLFEKDLNIILLKKDMAKVLLEKVEKWENNAPKFSYDAEHLMPLLLFLNNDGHRQEHKGQKPARVLLPLLPLFPRYPRTPRMPVAAAASPVPAVPLELTDVSELPVPAADATTLPQYSCIAIG</sequence>
<reference evidence="3 4" key="1">
    <citation type="submission" date="2012-08" db="EMBL/GenBank/DDBJ databases">
        <title>Oryza genome evolution.</title>
        <authorList>
            <person name="Wing R.A."/>
        </authorList>
    </citation>
    <scope>NUCLEOTIDE SEQUENCE</scope>
</reference>
<reference evidence="4" key="2">
    <citation type="submission" date="2013-12" db="EMBL/GenBank/DDBJ databases">
        <authorList>
            <person name="Yu Y."/>
            <person name="Lee S."/>
            <person name="de Baynast K."/>
            <person name="Wissotski M."/>
            <person name="Liu L."/>
            <person name="Talag J."/>
            <person name="Goicoechea J."/>
            <person name="Angelova A."/>
            <person name="Jetty R."/>
            <person name="Kudrna D."/>
            <person name="Golser W."/>
            <person name="Rivera L."/>
            <person name="Zhang J."/>
            <person name="Wing R."/>
        </authorList>
    </citation>
    <scope>NUCLEOTIDE SEQUENCE</scope>
</reference>
<accession>A0A0D9WJ21</accession>
<organism evidence="3 4">
    <name type="scientific">Leersia perrieri</name>
    <dbReference type="NCBI Taxonomy" id="77586"/>
    <lineage>
        <taxon>Eukaryota</taxon>
        <taxon>Viridiplantae</taxon>
        <taxon>Streptophyta</taxon>
        <taxon>Embryophyta</taxon>
        <taxon>Tracheophyta</taxon>
        <taxon>Spermatophyta</taxon>
        <taxon>Magnoliopsida</taxon>
        <taxon>Liliopsida</taxon>
        <taxon>Poales</taxon>
        <taxon>Poaceae</taxon>
        <taxon>BOP clade</taxon>
        <taxon>Oryzoideae</taxon>
        <taxon>Oryzeae</taxon>
        <taxon>Oryzinae</taxon>
        <taxon>Leersia</taxon>
    </lineage>
</organism>
<dbReference type="GO" id="GO:0005819">
    <property type="term" value="C:spindle"/>
    <property type="evidence" value="ECO:0007669"/>
    <property type="project" value="TreeGrafter"/>
</dbReference>
<protein>
    <submittedName>
        <fullName evidence="3">Uncharacterized protein</fullName>
    </submittedName>
</protein>
<dbReference type="Gramene" id="LPERR05G19810.1">
    <property type="protein sequence ID" value="LPERR05G19810.1"/>
    <property type="gene ID" value="LPERR05G19810"/>
</dbReference>
<dbReference type="PANTHER" id="PTHR19321">
    <property type="entry name" value="PROTEIN REGULATOR OF CYTOKINESIS 1 PRC1-RELATED"/>
    <property type="match status" value="1"/>
</dbReference>
<dbReference type="GO" id="GO:0005737">
    <property type="term" value="C:cytoplasm"/>
    <property type="evidence" value="ECO:0007669"/>
    <property type="project" value="TreeGrafter"/>
</dbReference>
<evidence type="ECO:0000313" key="4">
    <source>
        <dbReference type="Proteomes" id="UP000032180"/>
    </source>
</evidence>
<dbReference type="InterPro" id="IPR007145">
    <property type="entry name" value="MAP65_Ase1_PRC1"/>
</dbReference>
<keyword evidence="4" id="KW-1185">Reference proteome</keyword>
<dbReference type="STRING" id="77586.A0A0D9WJ21"/>
<name>A0A0D9WJ21_9ORYZ</name>
<dbReference type="Proteomes" id="UP000032180">
    <property type="component" value="Chromosome 5"/>
</dbReference>
<evidence type="ECO:0000256" key="2">
    <source>
        <dbReference type="ARBA" id="ARBA00022701"/>
    </source>
</evidence>
<reference evidence="3" key="3">
    <citation type="submission" date="2015-04" db="UniProtKB">
        <authorList>
            <consortium name="EnsemblPlants"/>
        </authorList>
    </citation>
    <scope>IDENTIFICATION</scope>
</reference>
<dbReference type="GO" id="GO:0000226">
    <property type="term" value="P:microtubule cytoskeleton organization"/>
    <property type="evidence" value="ECO:0007669"/>
    <property type="project" value="InterPro"/>
</dbReference>
<proteinExistence type="inferred from homology"/>
<evidence type="ECO:0000313" key="3">
    <source>
        <dbReference type="EnsemblPlants" id="LPERR05G19810.1"/>
    </source>
</evidence>
<dbReference type="HOGENOM" id="CLU_922454_0_0_1"/>
<dbReference type="GO" id="GO:0008017">
    <property type="term" value="F:microtubule binding"/>
    <property type="evidence" value="ECO:0007669"/>
    <property type="project" value="InterPro"/>
</dbReference>
<dbReference type="EnsemblPlants" id="LPERR05G19810.1">
    <property type="protein sequence ID" value="LPERR05G19810.1"/>
    <property type="gene ID" value="LPERR05G19810"/>
</dbReference>
<dbReference type="AlphaFoldDB" id="A0A0D9WJ21"/>
<evidence type="ECO:0000256" key="1">
    <source>
        <dbReference type="ARBA" id="ARBA00006187"/>
    </source>
</evidence>